<accession>A0A8D8A2A0</accession>
<organism evidence="1">
    <name type="scientific">Culex pipiens</name>
    <name type="common">House mosquito</name>
    <dbReference type="NCBI Taxonomy" id="7175"/>
    <lineage>
        <taxon>Eukaryota</taxon>
        <taxon>Metazoa</taxon>
        <taxon>Ecdysozoa</taxon>
        <taxon>Arthropoda</taxon>
        <taxon>Hexapoda</taxon>
        <taxon>Insecta</taxon>
        <taxon>Pterygota</taxon>
        <taxon>Neoptera</taxon>
        <taxon>Endopterygota</taxon>
        <taxon>Diptera</taxon>
        <taxon>Nematocera</taxon>
        <taxon>Culicoidea</taxon>
        <taxon>Culicidae</taxon>
        <taxon>Culicinae</taxon>
        <taxon>Culicini</taxon>
        <taxon>Culex</taxon>
        <taxon>Culex</taxon>
    </lineage>
</organism>
<protein>
    <submittedName>
        <fullName evidence="1">(northern house mosquito) hypothetical protein</fullName>
    </submittedName>
</protein>
<name>A0A8D8A2A0_CULPI</name>
<dbReference type="AlphaFoldDB" id="A0A8D8A2A0"/>
<dbReference type="EMBL" id="HBUE01011996">
    <property type="protein sequence ID" value="CAG6448922.1"/>
    <property type="molecule type" value="Transcribed_RNA"/>
</dbReference>
<evidence type="ECO:0000313" key="1">
    <source>
        <dbReference type="EMBL" id="CAG6448922.1"/>
    </source>
</evidence>
<proteinExistence type="predicted"/>
<sequence length="106" mass="11653">MTHVHRPLHQATACGRGFRNTLHGFPRGTASGQTYPLEPRTLLEQLVEEISARPGTVDQLYAVQKRWPHRTHSAVGDLVVLQTPQEPQTLGDGSDDVVFGTAIQDS</sequence>
<reference evidence="1" key="1">
    <citation type="submission" date="2021-05" db="EMBL/GenBank/DDBJ databases">
        <authorList>
            <person name="Alioto T."/>
            <person name="Alioto T."/>
            <person name="Gomez Garrido J."/>
        </authorList>
    </citation>
    <scope>NUCLEOTIDE SEQUENCE</scope>
</reference>